<evidence type="ECO:0000256" key="1">
    <source>
        <dbReference type="ARBA" id="ARBA00022737"/>
    </source>
</evidence>
<feature type="region of interest" description="Disordered" evidence="2">
    <location>
        <begin position="916"/>
        <end position="942"/>
    </location>
</feature>
<evidence type="ECO:0000313" key="3">
    <source>
        <dbReference type="EMBL" id="KAK4407329.1"/>
    </source>
</evidence>
<name>A0AAE2C350_9LAMI</name>
<gene>
    <name evidence="3" type="ORF">Sango_0313900</name>
</gene>
<dbReference type="InterPro" id="IPR011042">
    <property type="entry name" value="6-blade_b-propeller_TolB-like"/>
</dbReference>
<proteinExistence type="predicted"/>
<dbReference type="Gene3D" id="2.120.10.30">
    <property type="entry name" value="TolB, C-terminal domain"/>
    <property type="match status" value="1"/>
</dbReference>
<dbReference type="Proteomes" id="UP001289374">
    <property type="component" value="Unassembled WGS sequence"/>
</dbReference>
<evidence type="ECO:0008006" key="5">
    <source>
        <dbReference type="Google" id="ProtNLM"/>
    </source>
</evidence>
<keyword evidence="1" id="KW-0677">Repeat</keyword>
<sequence length="1001" mass="112828">MYSRVRRLRHMFWVLPKIYPGASHRLSGVGINVLADGRSTASWFNGSYSIYRWLEFAGCQGQRYSTVSETKHKMLIMDDVLSFIRSSLHQPRGSSHCWLNKTAGCKNLFKADGIFLVLIGEYLEGSSEAGQNTFKMFEKAKSLLQRYPSLQVVGLQYGKSIHLKDTTMHLLQRIIKEFVTFPILLSNKNIFEKASAGWLSSDLSTCLTSQIAEISGMANVSCYVISKGFQTPIVYLGEDVDLKVLDQAIHDLNEENGRGANVEDMKSTWVKPVEVVKEPDVCSASRNLLFSFPGCISVDESGNHLFLSDVNHHRIVVFNSNGKILDAIGSSPGFEDGEFEIAKLMRPAASFYHASENCLYFVDSENHAIRRADMRRRIVETVFPVTDGSKKNKGLWKWILDKIWMKRNIKAKFEEFNSDSFLFPWHILRSSDNDVFVLNQRFTCHRALFGFSLLDMILWPSWKMDMPWNSMDNRFGIRLYQRSCKRYPFSSLSLVHCPCNSLTCNYLKESSKILEICGQMIMEKCIPLRQLPAGWLQQQVDTTCPFEGIPYAGLMSSVATCQDHVVFCDIVVKFSKESGSASSIQFSNFGILGLPYWLASSLEQVYAVDDQTGDLDHSQCFRLLPVEGVTPPEDSSTSSSVEKVAETGDATWYIDSAASNHLTYNKGAFQKVDESFKTNIKVNHIMKEKDRGVIYPVEPGSWRLFEPVKCFLQLQNFVFMTFCNESLRLFHIVASKSSRSIMTKLHVSYISLRSFVLLGGVFSSVSSDSGGVLGDLAEEDPFFSFLFQLVPLFLNTLRCLAEVSKKLLVVSHMVASGTINIPVSLMIFFEPTIFFHMSKPFANFDIVVSPERKVDIDLNVDVPQHTDLVEQPQEGCIWRQARGAAAEVSGVENKAASSEQVGAAQQWYDEIDNLSFSTPPEESSKQENSRHPGEEVQDGRVRIGCTINTSPGTSEVIIYAALYLRLKKSSNPHLDTQDSKAARIAEILEPRENQKRIYLLS</sequence>
<organism evidence="3 4">
    <name type="scientific">Sesamum angolense</name>
    <dbReference type="NCBI Taxonomy" id="2727404"/>
    <lineage>
        <taxon>Eukaryota</taxon>
        <taxon>Viridiplantae</taxon>
        <taxon>Streptophyta</taxon>
        <taxon>Embryophyta</taxon>
        <taxon>Tracheophyta</taxon>
        <taxon>Spermatophyta</taxon>
        <taxon>Magnoliopsida</taxon>
        <taxon>eudicotyledons</taxon>
        <taxon>Gunneridae</taxon>
        <taxon>Pentapetalae</taxon>
        <taxon>asterids</taxon>
        <taxon>lamiids</taxon>
        <taxon>Lamiales</taxon>
        <taxon>Pedaliaceae</taxon>
        <taxon>Sesamum</taxon>
    </lineage>
</organism>
<keyword evidence="4" id="KW-1185">Reference proteome</keyword>
<protein>
    <recommendedName>
        <fullName evidence="5">NHL domain-containing protein</fullName>
    </recommendedName>
</protein>
<dbReference type="PANTHER" id="PTHR46388:SF3">
    <property type="entry name" value="DUF1618 DOMAIN-CONTAINING PROTEIN"/>
    <property type="match status" value="1"/>
</dbReference>
<feature type="compositionally biased region" description="Basic and acidic residues" evidence="2">
    <location>
        <begin position="922"/>
        <end position="941"/>
    </location>
</feature>
<evidence type="ECO:0000256" key="2">
    <source>
        <dbReference type="SAM" id="MobiDB-lite"/>
    </source>
</evidence>
<dbReference type="PANTHER" id="PTHR46388">
    <property type="entry name" value="NHL REPEAT-CONTAINING PROTEIN 2"/>
    <property type="match status" value="1"/>
</dbReference>
<dbReference type="Pfam" id="PF01436">
    <property type="entry name" value="NHL"/>
    <property type="match status" value="1"/>
</dbReference>
<dbReference type="SUPFAM" id="SSF63825">
    <property type="entry name" value="YWTD domain"/>
    <property type="match status" value="1"/>
</dbReference>
<comment type="caution">
    <text evidence="3">The sequence shown here is derived from an EMBL/GenBank/DDBJ whole genome shotgun (WGS) entry which is preliminary data.</text>
</comment>
<evidence type="ECO:0000313" key="4">
    <source>
        <dbReference type="Proteomes" id="UP001289374"/>
    </source>
</evidence>
<dbReference type="InterPro" id="IPR001258">
    <property type="entry name" value="NHL_repeat"/>
</dbReference>
<dbReference type="AlphaFoldDB" id="A0AAE2C350"/>
<reference evidence="3" key="2">
    <citation type="journal article" date="2024" name="Plant">
        <title>Genomic evolution and insights into agronomic trait innovations of Sesamum species.</title>
        <authorList>
            <person name="Miao H."/>
            <person name="Wang L."/>
            <person name="Qu L."/>
            <person name="Liu H."/>
            <person name="Sun Y."/>
            <person name="Le M."/>
            <person name="Wang Q."/>
            <person name="Wei S."/>
            <person name="Zheng Y."/>
            <person name="Lin W."/>
            <person name="Duan Y."/>
            <person name="Cao H."/>
            <person name="Xiong S."/>
            <person name="Wang X."/>
            <person name="Wei L."/>
            <person name="Li C."/>
            <person name="Ma Q."/>
            <person name="Ju M."/>
            <person name="Zhao R."/>
            <person name="Li G."/>
            <person name="Mu C."/>
            <person name="Tian Q."/>
            <person name="Mei H."/>
            <person name="Zhang T."/>
            <person name="Gao T."/>
            <person name="Zhang H."/>
        </authorList>
    </citation>
    <scope>NUCLEOTIDE SEQUENCE</scope>
    <source>
        <strain evidence="3">K16</strain>
    </source>
</reference>
<accession>A0AAE2C350</accession>
<reference evidence="3" key="1">
    <citation type="submission" date="2020-06" db="EMBL/GenBank/DDBJ databases">
        <authorList>
            <person name="Li T."/>
            <person name="Hu X."/>
            <person name="Zhang T."/>
            <person name="Song X."/>
            <person name="Zhang H."/>
            <person name="Dai N."/>
            <person name="Sheng W."/>
            <person name="Hou X."/>
            <person name="Wei L."/>
        </authorList>
    </citation>
    <scope>NUCLEOTIDE SEQUENCE</scope>
    <source>
        <strain evidence="3">K16</strain>
        <tissue evidence="3">Leaf</tissue>
    </source>
</reference>
<dbReference type="EMBL" id="JACGWL010000002">
    <property type="protein sequence ID" value="KAK4407329.1"/>
    <property type="molecule type" value="Genomic_DNA"/>
</dbReference>